<protein>
    <submittedName>
        <fullName evidence="2">Uncharacterized protein</fullName>
    </submittedName>
</protein>
<dbReference type="AlphaFoldDB" id="A0A3M7E4F4"/>
<accession>A0A3M7E4F4</accession>
<evidence type="ECO:0000313" key="3">
    <source>
        <dbReference type="Proteomes" id="UP000269539"/>
    </source>
</evidence>
<feature type="chain" id="PRO_5018062346" evidence="1">
    <location>
        <begin position="17"/>
        <end position="276"/>
    </location>
</feature>
<organism evidence="2 3">
    <name type="scientific">Hortaea werneckii</name>
    <name type="common">Black yeast</name>
    <name type="synonym">Cladosporium werneckii</name>
    <dbReference type="NCBI Taxonomy" id="91943"/>
    <lineage>
        <taxon>Eukaryota</taxon>
        <taxon>Fungi</taxon>
        <taxon>Dikarya</taxon>
        <taxon>Ascomycota</taxon>
        <taxon>Pezizomycotina</taxon>
        <taxon>Dothideomycetes</taxon>
        <taxon>Dothideomycetidae</taxon>
        <taxon>Mycosphaerellales</taxon>
        <taxon>Teratosphaeriaceae</taxon>
        <taxon>Hortaea</taxon>
    </lineage>
</organism>
<name>A0A3M7E4F4_HORWE</name>
<keyword evidence="1" id="KW-0732">Signal</keyword>
<comment type="caution">
    <text evidence="2">The sequence shown here is derived from an EMBL/GenBank/DDBJ whole genome shotgun (WGS) entry which is preliminary data.</text>
</comment>
<evidence type="ECO:0000313" key="2">
    <source>
        <dbReference type="EMBL" id="RMY71333.1"/>
    </source>
</evidence>
<dbReference type="EMBL" id="QWIO01001465">
    <property type="protein sequence ID" value="RMY71333.1"/>
    <property type="molecule type" value="Genomic_DNA"/>
</dbReference>
<sequence>MPWALFTMRVSWYWFAALLRSSEDYSALVPRPASLPLKQRRSILNLATAQNLSYGADSFHRSDTSITLVCNPTWIARVLVLSIVAGAVGSWSALGRLIRAPRLLPPQACKTWALSIAMDSCISKVSRSAGKSLPRPRNTAGSRRPVLRRRFNLATPSALPKLRPPSIENSTIFTAPPVAKSRHQASALNITSGRTVTSSTKFMNFYPFDDMQPISPRLMLFLTGDVVHMHEQRNQRRLRGSFELATYDWVDLIPFARLFDFFRTNLAGNVTRLPLE</sequence>
<proteinExistence type="predicted"/>
<feature type="signal peptide" evidence="1">
    <location>
        <begin position="1"/>
        <end position="16"/>
    </location>
</feature>
<evidence type="ECO:0000256" key="1">
    <source>
        <dbReference type="SAM" id="SignalP"/>
    </source>
</evidence>
<gene>
    <name evidence="2" type="ORF">D0864_10669</name>
</gene>
<reference evidence="2 3" key="1">
    <citation type="journal article" date="2018" name="BMC Genomics">
        <title>Genomic evidence for intraspecific hybridization in a clonal and extremely halotolerant yeast.</title>
        <authorList>
            <person name="Gostincar C."/>
            <person name="Stajich J.E."/>
            <person name="Zupancic J."/>
            <person name="Zalar P."/>
            <person name="Gunde-Cimerman N."/>
        </authorList>
    </citation>
    <scope>NUCLEOTIDE SEQUENCE [LARGE SCALE GENOMIC DNA]</scope>
    <source>
        <strain evidence="2 3">EXF-10513</strain>
    </source>
</reference>
<dbReference type="Proteomes" id="UP000269539">
    <property type="component" value="Unassembled WGS sequence"/>
</dbReference>